<dbReference type="AlphaFoldDB" id="A0A6M3LQ49"/>
<gene>
    <name evidence="1" type="ORF">MM415B06276_0003</name>
</gene>
<protein>
    <submittedName>
        <fullName evidence="1">Uncharacterized protein</fullName>
    </submittedName>
</protein>
<reference evidence="1" key="1">
    <citation type="submission" date="2020-03" db="EMBL/GenBank/DDBJ databases">
        <title>The deep terrestrial virosphere.</title>
        <authorList>
            <person name="Holmfeldt K."/>
            <person name="Nilsson E."/>
            <person name="Simone D."/>
            <person name="Lopez-Fernandez M."/>
            <person name="Wu X."/>
            <person name="de Brujin I."/>
            <person name="Lundin D."/>
            <person name="Andersson A."/>
            <person name="Bertilsson S."/>
            <person name="Dopson M."/>
        </authorList>
    </citation>
    <scope>NUCLEOTIDE SEQUENCE</scope>
    <source>
        <strain evidence="1">MM415B06276</strain>
    </source>
</reference>
<accession>A0A6M3LQ49</accession>
<sequence length="81" mass="9231">MSVIIAGTCKICKKKYWVSLGTPDWYKKWLNDKPKDDPPQISAWKLLRAQNICLDCGLPSWNKFAEVLVDCQQTERGGAKC</sequence>
<organism evidence="1">
    <name type="scientific">viral metagenome</name>
    <dbReference type="NCBI Taxonomy" id="1070528"/>
    <lineage>
        <taxon>unclassified sequences</taxon>
        <taxon>metagenomes</taxon>
        <taxon>organismal metagenomes</taxon>
    </lineage>
</organism>
<dbReference type="EMBL" id="MT143492">
    <property type="protein sequence ID" value="QJA97416.1"/>
    <property type="molecule type" value="Genomic_DNA"/>
</dbReference>
<name>A0A6M3LQ49_9ZZZZ</name>
<proteinExistence type="predicted"/>
<evidence type="ECO:0000313" key="1">
    <source>
        <dbReference type="EMBL" id="QJA97416.1"/>
    </source>
</evidence>